<comment type="caution">
    <text evidence="1">The sequence shown here is derived from an EMBL/GenBank/DDBJ whole genome shotgun (WGS) entry which is preliminary data.</text>
</comment>
<evidence type="ECO:0000313" key="1">
    <source>
        <dbReference type="EMBL" id="MBE7525469.1"/>
    </source>
</evidence>
<reference evidence="1" key="1">
    <citation type="submission" date="2020-05" db="EMBL/GenBank/DDBJ databases">
        <title>High-Quality Genomes of Partial-Nitritation/Anammox System by Hierarchical Clustering Based Hybrid Assembly.</title>
        <authorList>
            <person name="Liu L."/>
            <person name="Wang Y."/>
            <person name="Che Y."/>
            <person name="Chen Y."/>
            <person name="Xia Y."/>
            <person name="Luo R."/>
            <person name="Cheng S.H."/>
            <person name="Zheng C."/>
            <person name="Zhang T."/>
        </authorList>
    </citation>
    <scope>NUCLEOTIDE SEQUENCE</scope>
    <source>
        <strain evidence="1">H1_PAT1</strain>
    </source>
</reference>
<proteinExistence type="predicted"/>
<name>A0A928TQS3_UNCKA</name>
<evidence type="ECO:0000313" key="2">
    <source>
        <dbReference type="Proteomes" id="UP000710385"/>
    </source>
</evidence>
<accession>A0A928TQS3</accession>
<dbReference type="Proteomes" id="UP000710385">
    <property type="component" value="Unassembled WGS sequence"/>
</dbReference>
<protein>
    <submittedName>
        <fullName evidence="1">Uncharacterized protein</fullName>
    </submittedName>
</protein>
<sequence>MDGFVDEGFPCVQNTTGLPCTSVCGTAGTRSCSATCTFMTCMPPAEACANGIDDDCDGLVDCLDPNCAGYPGCSGGCSDSDGDGYYLQAGCGTPQDCNDGNPNVNPGKTEVCGNGIDDDCNALTSDACSGSANVHIKYDATGSGSAFALAGGGNIHIEGWYGSTPWGTICTDTNAAPLVFDCDVSLPSGVFVEFQVFLQTAGAPGGYSYWGDQSYTTWGGKGSLQGVVTVTSGGSPRVVSLVQAPSYSNPNPATTGEPGELLTYNGRFTP</sequence>
<dbReference type="AlphaFoldDB" id="A0A928TQS3"/>
<gene>
    <name evidence="1" type="ORF">HS096_03750</name>
</gene>
<dbReference type="Pfam" id="PF11617">
    <property type="entry name" value="Cu-binding_MopE"/>
    <property type="match status" value="2"/>
</dbReference>
<dbReference type="EMBL" id="JABTTY010000001">
    <property type="protein sequence ID" value="MBE7525469.1"/>
    <property type="molecule type" value="Genomic_DNA"/>
</dbReference>
<dbReference type="InterPro" id="IPR021655">
    <property type="entry name" value="Put_metal-bd"/>
</dbReference>
<organism evidence="1 2">
    <name type="scientific">candidate division WWE3 bacterium</name>
    <dbReference type="NCBI Taxonomy" id="2053526"/>
    <lineage>
        <taxon>Bacteria</taxon>
        <taxon>Katanobacteria</taxon>
    </lineage>
</organism>